<dbReference type="SUPFAM" id="SSF55920">
    <property type="entry name" value="Creatinase/aminopeptidase"/>
    <property type="match status" value="1"/>
</dbReference>
<dbReference type="InterPro" id="IPR036005">
    <property type="entry name" value="Creatinase/aminopeptidase-like"/>
</dbReference>
<evidence type="ECO:0000259" key="3">
    <source>
        <dbReference type="Pfam" id="PF00557"/>
    </source>
</evidence>
<dbReference type="InterPro" id="IPR047113">
    <property type="entry name" value="PA2G4/ARX1"/>
</dbReference>
<dbReference type="Proteomes" id="UP000007879">
    <property type="component" value="Unassembled WGS sequence"/>
</dbReference>
<keyword evidence="5" id="KW-1185">Reference proteome</keyword>
<dbReference type="OMA" id="SRMFYSE"/>
<dbReference type="InterPro" id="IPR036390">
    <property type="entry name" value="WH_DNA-bd_sf"/>
</dbReference>
<dbReference type="Pfam" id="PF00557">
    <property type="entry name" value="Peptidase_M24"/>
    <property type="match status" value="1"/>
</dbReference>
<dbReference type="PANTHER" id="PTHR10804">
    <property type="entry name" value="PROTEASE FAMILY M24 METHIONYL AMINOPEPTIDASE, AMINOPEPTIDASE P"/>
    <property type="match status" value="1"/>
</dbReference>
<dbReference type="eggNOG" id="KOG2776">
    <property type="taxonomic scope" value="Eukaryota"/>
</dbReference>
<name>A0A1X7VQ53_AMPQE</name>
<dbReference type="CDD" id="cd01089">
    <property type="entry name" value="PA2G4-like"/>
    <property type="match status" value="1"/>
</dbReference>
<evidence type="ECO:0000313" key="5">
    <source>
        <dbReference type="Proteomes" id="UP000007879"/>
    </source>
</evidence>
<reference evidence="4" key="2">
    <citation type="submission" date="2017-05" db="UniProtKB">
        <authorList>
            <consortium name="EnsemblMetazoa"/>
        </authorList>
    </citation>
    <scope>IDENTIFICATION</scope>
</reference>
<dbReference type="AlphaFoldDB" id="A0A1X7VQ53"/>
<evidence type="ECO:0000313" key="4">
    <source>
        <dbReference type="EnsemblMetazoa" id="Aqu2.1.41558_001"/>
    </source>
</evidence>
<dbReference type="Gene3D" id="3.90.230.10">
    <property type="entry name" value="Creatinase/methionine aminopeptidase superfamily"/>
    <property type="match status" value="1"/>
</dbReference>
<feature type="compositionally biased region" description="Acidic residues" evidence="2">
    <location>
        <begin position="382"/>
        <end position="391"/>
    </location>
</feature>
<dbReference type="InParanoid" id="A0A1X7VQ53"/>
<reference evidence="5" key="1">
    <citation type="journal article" date="2010" name="Nature">
        <title>The Amphimedon queenslandica genome and the evolution of animal complexity.</title>
        <authorList>
            <person name="Srivastava M."/>
            <person name="Simakov O."/>
            <person name="Chapman J."/>
            <person name="Fahey B."/>
            <person name="Gauthier M.E."/>
            <person name="Mitros T."/>
            <person name="Richards G.S."/>
            <person name="Conaco C."/>
            <person name="Dacre M."/>
            <person name="Hellsten U."/>
            <person name="Larroux C."/>
            <person name="Putnam N.H."/>
            <person name="Stanke M."/>
            <person name="Adamska M."/>
            <person name="Darling A."/>
            <person name="Degnan S.M."/>
            <person name="Oakley T.H."/>
            <person name="Plachetzki D.C."/>
            <person name="Zhai Y."/>
            <person name="Adamski M."/>
            <person name="Calcino A."/>
            <person name="Cummins S.F."/>
            <person name="Goodstein D.M."/>
            <person name="Harris C."/>
            <person name="Jackson D.J."/>
            <person name="Leys S.P."/>
            <person name="Shu S."/>
            <person name="Woodcroft B.J."/>
            <person name="Vervoort M."/>
            <person name="Kosik K.S."/>
            <person name="Manning G."/>
            <person name="Degnan B.M."/>
            <person name="Rokhsar D.S."/>
        </authorList>
    </citation>
    <scope>NUCLEOTIDE SEQUENCE [LARGE SCALE GENOMIC DNA]</scope>
</reference>
<dbReference type="OrthoDB" id="5876363at2759"/>
<dbReference type="NCBIfam" id="TIGR00495">
    <property type="entry name" value="crvDNA_42K"/>
    <property type="match status" value="1"/>
</dbReference>
<proteinExistence type="inferred from homology"/>
<dbReference type="Gene3D" id="1.10.10.10">
    <property type="entry name" value="Winged helix-like DNA-binding domain superfamily/Winged helix DNA-binding domain"/>
    <property type="match status" value="1"/>
</dbReference>
<feature type="region of interest" description="Disordered" evidence="2">
    <location>
        <begin position="363"/>
        <end position="391"/>
    </location>
</feature>
<sequence length="391" mass="43026">MAERGDSSDEEPTIAEDVVVTKYKMAGDMANRILKTVIDGCIEGAKVLDLCQLGDQMILEEAGKVFKKEKEMKKGIAFPTCISVNNCVCHFSPLKSDPLVTLVNGNLVKVELGVHVDGFIAAVAHTTVVGCSKDNKVTGRLADVLMAGHIASEIAYRMVVPGGESLAVTDAINRVGADFKCSPVEGILSHRLKKNLYDSEKTIILNPSDSQKREYKSSEFELHEVYAIDVIISTGDGKSRQQDTRTTVYKRTEDNYNLRMKSSRAFFSEVCSKFDVMPFSLRSFEEEGKARMGVVECTNHNLLEPFHVLYEKEGEFVAQFKFTVLLMPNGPLKITNTLFDPSVIESTNKLDDAELKTLLATSVSKKAKKKKKKAGKSSAATDEAETGTNDD</sequence>
<dbReference type="PANTHER" id="PTHR10804:SF11">
    <property type="entry name" value="PROLIFERATION-ASSOCIATED PROTEIN 2G4"/>
    <property type="match status" value="1"/>
</dbReference>
<feature type="compositionally biased region" description="Basic residues" evidence="2">
    <location>
        <begin position="365"/>
        <end position="375"/>
    </location>
</feature>
<dbReference type="SUPFAM" id="SSF46785">
    <property type="entry name" value="Winged helix' DNA-binding domain"/>
    <property type="match status" value="1"/>
</dbReference>
<dbReference type="FunCoup" id="A0A1X7VQ53">
    <property type="interactions" value="1049"/>
</dbReference>
<dbReference type="EnsemblMetazoa" id="Aqu2.1.41558_001">
    <property type="protein sequence ID" value="Aqu2.1.41558_001"/>
    <property type="gene ID" value="Aqu2.1.41558"/>
</dbReference>
<protein>
    <recommendedName>
        <fullName evidence="3">Peptidase M24 domain-containing protein</fullName>
    </recommendedName>
</protein>
<gene>
    <name evidence="4" type="primary">100632144</name>
</gene>
<evidence type="ECO:0000256" key="1">
    <source>
        <dbReference type="ARBA" id="ARBA00007319"/>
    </source>
</evidence>
<dbReference type="STRING" id="400682.A0A1X7VQ53"/>
<dbReference type="InterPro" id="IPR000994">
    <property type="entry name" value="Pept_M24"/>
</dbReference>
<comment type="similarity">
    <text evidence="1">Belongs to the peptidase M24 family.</text>
</comment>
<dbReference type="EnsemblMetazoa" id="XM_020005100.1">
    <property type="protein sequence ID" value="XP_019860659.1"/>
    <property type="gene ID" value="LOC100632144"/>
</dbReference>
<accession>A0A1X7VQ53</accession>
<organism evidence="4">
    <name type="scientific">Amphimedon queenslandica</name>
    <name type="common">Sponge</name>
    <dbReference type="NCBI Taxonomy" id="400682"/>
    <lineage>
        <taxon>Eukaryota</taxon>
        <taxon>Metazoa</taxon>
        <taxon>Porifera</taxon>
        <taxon>Demospongiae</taxon>
        <taxon>Heteroscleromorpha</taxon>
        <taxon>Haplosclerida</taxon>
        <taxon>Niphatidae</taxon>
        <taxon>Amphimedon</taxon>
    </lineage>
</organism>
<feature type="domain" description="Peptidase M24" evidence="3">
    <location>
        <begin position="22"/>
        <end position="177"/>
    </location>
</feature>
<dbReference type="FunFam" id="1.10.10.10:FF:000029">
    <property type="entry name" value="Proliferation-associated 2G4, a"/>
    <property type="match status" value="1"/>
</dbReference>
<dbReference type="InterPro" id="IPR004545">
    <property type="entry name" value="PA2G4"/>
</dbReference>
<dbReference type="InterPro" id="IPR036388">
    <property type="entry name" value="WH-like_DNA-bd_sf"/>
</dbReference>
<evidence type="ECO:0000256" key="2">
    <source>
        <dbReference type="SAM" id="MobiDB-lite"/>
    </source>
</evidence>